<evidence type="ECO:0000256" key="1">
    <source>
        <dbReference type="ARBA" id="ARBA00022729"/>
    </source>
</evidence>
<proteinExistence type="predicted"/>
<protein>
    <submittedName>
        <fullName evidence="3">Unannotated protein</fullName>
    </submittedName>
</protein>
<keyword evidence="1" id="KW-0732">Signal</keyword>
<dbReference type="EMBL" id="CAEZST010000019">
    <property type="protein sequence ID" value="CAB4550154.1"/>
    <property type="molecule type" value="Genomic_DNA"/>
</dbReference>
<evidence type="ECO:0000313" key="2">
    <source>
        <dbReference type="EMBL" id="CAB4550154.1"/>
    </source>
</evidence>
<dbReference type="InterPro" id="IPR006059">
    <property type="entry name" value="SBP"/>
</dbReference>
<dbReference type="InterPro" id="IPR006311">
    <property type="entry name" value="TAT_signal"/>
</dbReference>
<dbReference type="SUPFAM" id="SSF53850">
    <property type="entry name" value="Periplasmic binding protein-like II"/>
    <property type="match status" value="1"/>
</dbReference>
<gene>
    <name evidence="2" type="ORF">UFOPK1503_00984</name>
    <name evidence="3" type="ORF">UFOPK1693_00968</name>
</gene>
<dbReference type="EMBL" id="CAEZTO010000018">
    <property type="protein sequence ID" value="CAB4574917.1"/>
    <property type="molecule type" value="Genomic_DNA"/>
</dbReference>
<dbReference type="PROSITE" id="PS51318">
    <property type="entry name" value="TAT"/>
    <property type="match status" value="1"/>
</dbReference>
<dbReference type="CDD" id="cd13590">
    <property type="entry name" value="PBP2_PotD_PotF_like"/>
    <property type="match status" value="1"/>
</dbReference>
<sequence>MEKRELPNDPMLRELIDLARKTQISRRAALAGVGGTAAALTLASCAPAETALTPAVDVSDTEPVLVWHNWTAYMDEDDEGNYPTLERFEQQSGITVDYKIEIDDNDTWYAKVKDQLELGQDIGADVACPTGWMAQRILNLGYLQQYDDANMPNKVANLAPSYLGAPEDPDRTYVIPWQAGFAGIGYNKQAYRDATGKDAPGSIADLWAAELKGRVGLLSEMRDSVGLVLMSQGIDITSAESLTEDAFMVAIEAIKQQIDGGQIFNVRGNSYLDDLATGNIIAATAWSGDITVINANEGTEDNPEPYGFVFPDSGVTLWADWFITPMGATHKKNVEKLINYYYDPVNAAELALWVNYITPVVGAQDVAASIDPALAENQLIFPNADTLAKSKAFRALTGQEEQRFSSAWQNLLLGA</sequence>
<organism evidence="3">
    <name type="scientific">freshwater metagenome</name>
    <dbReference type="NCBI Taxonomy" id="449393"/>
    <lineage>
        <taxon>unclassified sequences</taxon>
        <taxon>metagenomes</taxon>
        <taxon>ecological metagenomes</taxon>
    </lineage>
</organism>
<accession>A0A6J6EFQ7</accession>
<dbReference type="PANTHER" id="PTHR30222:SF17">
    <property type="entry name" value="SPERMIDINE_PUTRESCINE-BINDING PERIPLASMIC PROTEIN"/>
    <property type="match status" value="1"/>
</dbReference>
<dbReference type="Pfam" id="PF13416">
    <property type="entry name" value="SBP_bac_8"/>
    <property type="match status" value="1"/>
</dbReference>
<name>A0A6J6EFQ7_9ZZZZ</name>
<dbReference type="AlphaFoldDB" id="A0A6J6EFQ7"/>
<dbReference type="PANTHER" id="PTHR30222">
    <property type="entry name" value="SPERMIDINE/PUTRESCINE-BINDING PERIPLASMIC PROTEIN"/>
    <property type="match status" value="1"/>
</dbReference>
<reference evidence="3" key="1">
    <citation type="submission" date="2020-05" db="EMBL/GenBank/DDBJ databases">
        <authorList>
            <person name="Chiriac C."/>
            <person name="Salcher M."/>
            <person name="Ghai R."/>
            <person name="Kavagutti S V."/>
        </authorList>
    </citation>
    <scope>NUCLEOTIDE SEQUENCE</scope>
</reference>
<dbReference type="Gene3D" id="3.40.190.10">
    <property type="entry name" value="Periplasmic binding protein-like II"/>
    <property type="match status" value="2"/>
</dbReference>
<evidence type="ECO:0000313" key="3">
    <source>
        <dbReference type="EMBL" id="CAB4574917.1"/>
    </source>
</evidence>